<reference evidence="1 2" key="1">
    <citation type="submission" date="2018-06" db="EMBL/GenBank/DDBJ databases">
        <authorList>
            <consortium name="Pathogen Informatics"/>
            <person name="Doyle S."/>
        </authorList>
    </citation>
    <scope>NUCLEOTIDE SEQUENCE [LARGE SCALE GENOMIC DNA]</scope>
    <source>
        <strain evidence="1 2">NCTC5664</strain>
    </source>
</reference>
<name>A0A380DZJ3_STAAU</name>
<organism evidence="1 2">
    <name type="scientific">Staphylococcus aureus</name>
    <dbReference type="NCBI Taxonomy" id="1280"/>
    <lineage>
        <taxon>Bacteria</taxon>
        <taxon>Bacillati</taxon>
        <taxon>Bacillota</taxon>
        <taxon>Bacilli</taxon>
        <taxon>Bacillales</taxon>
        <taxon>Staphylococcaceae</taxon>
        <taxon>Staphylococcus</taxon>
    </lineage>
</organism>
<accession>A0A380DZJ3</accession>
<protein>
    <submittedName>
        <fullName evidence="1">Isochorismate synthase</fullName>
    </submittedName>
</protein>
<evidence type="ECO:0000313" key="1">
    <source>
        <dbReference type="EMBL" id="SUK84306.1"/>
    </source>
</evidence>
<dbReference type="Proteomes" id="UP000254502">
    <property type="component" value="Unassembled WGS sequence"/>
</dbReference>
<dbReference type="InterPro" id="IPR005801">
    <property type="entry name" value="ADC_synthase"/>
</dbReference>
<gene>
    <name evidence="1" type="ORF">NCTC5664_02586</name>
</gene>
<dbReference type="SUPFAM" id="SSF56322">
    <property type="entry name" value="ADC synthase"/>
    <property type="match status" value="1"/>
</dbReference>
<evidence type="ECO:0000313" key="2">
    <source>
        <dbReference type="Proteomes" id="UP000254502"/>
    </source>
</evidence>
<sequence>MISYISLIDNLHPTPALGGYPKEFAMDLLNRKNLVHEDYMVRRLAI</sequence>
<proteinExistence type="predicted"/>
<dbReference type="Gene3D" id="3.60.120.10">
    <property type="entry name" value="Anthranilate synthase"/>
    <property type="match status" value="1"/>
</dbReference>
<dbReference type="EMBL" id="UHAQ01000003">
    <property type="protein sequence ID" value="SUK84306.1"/>
    <property type="molecule type" value="Genomic_DNA"/>
</dbReference>
<dbReference type="AlphaFoldDB" id="A0A380DZJ3"/>